<accession>A0A5P8M739</accession>
<dbReference type="KEGG" id="lhb:D1010_13360"/>
<protein>
    <submittedName>
        <fullName evidence="2">Uncharacterized protein</fullName>
    </submittedName>
</protein>
<dbReference type="Proteomes" id="UP000326779">
    <property type="component" value="Chromosome"/>
</dbReference>
<keyword evidence="1" id="KW-0812">Transmembrane</keyword>
<feature type="transmembrane region" description="Helical" evidence="1">
    <location>
        <begin position="33"/>
        <end position="58"/>
    </location>
</feature>
<feature type="transmembrane region" description="Helical" evidence="1">
    <location>
        <begin position="9"/>
        <end position="27"/>
    </location>
</feature>
<name>A0A5P8M739_9LACO</name>
<dbReference type="RefSeq" id="WP_152261248.1">
    <property type="nucleotide sequence ID" value="NZ_CP045143.1"/>
</dbReference>
<proteinExistence type="predicted"/>
<keyword evidence="1" id="KW-1133">Transmembrane helix</keyword>
<keyword evidence="1" id="KW-0472">Membrane</keyword>
<evidence type="ECO:0000313" key="3">
    <source>
        <dbReference type="Proteomes" id="UP000326779"/>
    </source>
</evidence>
<gene>
    <name evidence="2" type="ORF">D1010_13360</name>
</gene>
<evidence type="ECO:0000256" key="1">
    <source>
        <dbReference type="SAM" id="Phobius"/>
    </source>
</evidence>
<dbReference type="AlphaFoldDB" id="A0A5P8M739"/>
<evidence type="ECO:0000313" key="2">
    <source>
        <dbReference type="EMBL" id="QFR24289.1"/>
    </source>
</evidence>
<organism evidence="2 3">
    <name type="scientific">Schleiferilactobacillus harbinensis</name>
    <dbReference type="NCBI Taxonomy" id="304207"/>
    <lineage>
        <taxon>Bacteria</taxon>
        <taxon>Bacillati</taxon>
        <taxon>Bacillota</taxon>
        <taxon>Bacilli</taxon>
        <taxon>Lactobacillales</taxon>
        <taxon>Lactobacillaceae</taxon>
        <taxon>Schleiferilactobacillus</taxon>
    </lineage>
</organism>
<dbReference type="EMBL" id="CP045143">
    <property type="protein sequence ID" value="QFR24289.1"/>
    <property type="molecule type" value="Genomic_DNA"/>
</dbReference>
<sequence>MPHKQRNHWLSVILVNVIILILMHLFWPVRILVTSMSVIVVLIVLYVVVQFIIAMVTYHPKKEPKQ</sequence>
<reference evidence="2 3" key="1">
    <citation type="submission" date="2019-10" db="EMBL/GenBank/DDBJ databases">
        <title>The completed genome of Lactobacillus harbinensis M1.</title>
        <authorList>
            <person name="Zheng Y."/>
        </authorList>
    </citation>
    <scope>NUCLEOTIDE SEQUENCE [LARGE SCALE GENOMIC DNA]</scope>
    <source>
        <strain evidence="2 3">M1</strain>
    </source>
</reference>